<name>A0A6L2KG69_TANCI</name>
<sequence length="1186" mass="136645">MPRPTDNDPKVARRTEASRGRFQNTAKTNRGVRPHDKTNGLPLIVHDIISLLDLVQDLITGRVQGPRTQLRSTKILTMSNPEQSAPSQLTSAVRNTAEREKEPVSQDRGGPACDAALQKYCDKNYNQLLPIIAENFNQEKKRSDKLKEVKVRVDFEERSGTSRYSESRTMSTREYERRHKSRRSRSPRPSVFSRIKRDRSRSPKQNPREKEGGVFKRFGNKGKSVSTRSGSHNRYSHSKYTETLSECEDSEGEHWKSRSKRRKSSREEDDLSQLYVCEEIDPFTPRIRYFDFPKTRMPSHIKTYDGRNARKKCIKDPIELHNIKQGDGESTKDYVRRYKMERRDVKGAPEPERKEDRFMLLTKIPKEIFALEKGKFKTPPLMMTPVEKRNHTKFCEFRGEVGHNTDECMHLKKQIEDMLKVGKLSHLIKELKQNIGNEQPKTAKKGDPSRKDKALAILMVQSWERVARQKITQSFSPDTEILFPPLNEKEGTKATTPLIEVSGEIIWPIGKIQLLVRIGDKEHFASVWMYFVVIRSPSPYNGIIGRPGVRKLQEVSSTAHGMLKMLVEGGIITLKSTRLVPLECTLVFGLEKTSHAPKLMVEDRVKVATNPEYPKQTILISYTLTEEGRNKLCHLLQHNLDIFAWKPADMTGVLRHITKHRLNIREGCPPVRQKKRGQAADRNHAIREEVGELVEAGIMTKVHYHDWLFNPVMEKKRNDKLKEVKARLDFEERSGTSSEGDHWKSRSKKRKSSREEDDLSQPWKKCIKYPIELHNIKQGDGESTKDFVRRYKMERRDVKGAPECMRISRFVHEITNPKLIKRLHDKILKMMDQMMRAMSQKLASSFVNGSRNAENAGGRRNNYPKRNQHNLDIFAWKPADMTGVPRHIAEHRLNIREGCPSVRQRKRGQAADRNHAIREEVGELVEAGIVMEVHYHDWFFNPVMVKKHDGNETREKKKEACSRDWETKEKVGSHGQAVTTDTLTQSTQKHSQNVKTAKASIRNQDQRGGSQVGRRTTYLSRGFVISSDSFHHSGANVVEAEVDSLVGSSVLVMTDVLPLPPRLILLWLLKRKLLSLLCFLSILNLLVELILMLVFFDLTRSDFLVSGVCTVIDHDTDLQKVYVPQWSVTNGSRLDDVRMSLSVEVRMRAEYNIREKRRLKSAVDEKNALLKAMDKEIENLKAQMVL</sequence>
<feature type="compositionally biased region" description="Polar residues" evidence="2">
    <location>
        <begin position="223"/>
        <end position="233"/>
    </location>
</feature>
<feature type="region of interest" description="Disordered" evidence="2">
    <location>
        <begin position="1"/>
        <end position="39"/>
    </location>
</feature>
<feature type="compositionally biased region" description="Basic and acidic residues" evidence="2">
    <location>
        <begin position="954"/>
        <end position="972"/>
    </location>
</feature>
<feature type="compositionally biased region" description="Polar residues" evidence="2">
    <location>
        <begin position="161"/>
        <end position="170"/>
    </location>
</feature>
<dbReference type="EMBL" id="BKCJ010002425">
    <property type="protein sequence ID" value="GEU48473.1"/>
    <property type="molecule type" value="Genomic_DNA"/>
</dbReference>
<organism evidence="4">
    <name type="scientific">Tanacetum cinerariifolium</name>
    <name type="common">Dalmatian daisy</name>
    <name type="synonym">Chrysanthemum cinerariifolium</name>
    <dbReference type="NCBI Taxonomy" id="118510"/>
    <lineage>
        <taxon>Eukaryota</taxon>
        <taxon>Viridiplantae</taxon>
        <taxon>Streptophyta</taxon>
        <taxon>Embryophyta</taxon>
        <taxon>Tracheophyta</taxon>
        <taxon>Spermatophyta</taxon>
        <taxon>Magnoliopsida</taxon>
        <taxon>eudicotyledons</taxon>
        <taxon>Gunneridae</taxon>
        <taxon>Pentapetalae</taxon>
        <taxon>asterids</taxon>
        <taxon>campanulids</taxon>
        <taxon>Asterales</taxon>
        <taxon>Asteraceae</taxon>
        <taxon>Asteroideae</taxon>
        <taxon>Anthemideae</taxon>
        <taxon>Anthemidinae</taxon>
        <taxon>Tanacetum</taxon>
    </lineage>
</organism>
<feature type="region of interest" description="Disordered" evidence="2">
    <location>
        <begin position="730"/>
        <end position="759"/>
    </location>
</feature>
<dbReference type="InterPro" id="IPR053134">
    <property type="entry name" value="RNA-dir_DNA_polymerase"/>
</dbReference>
<dbReference type="Gene3D" id="3.10.10.10">
    <property type="entry name" value="HIV Type 1 Reverse Transcriptase, subunit A, domain 1"/>
    <property type="match status" value="2"/>
</dbReference>
<feature type="compositionally biased region" description="Polar residues" evidence="2">
    <location>
        <begin position="976"/>
        <end position="1011"/>
    </location>
</feature>
<feature type="compositionally biased region" description="Basic and acidic residues" evidence="2">
    <location>
        <begin position="730"/>
        <end position="744"/>
    </location>
</feature>
<feature type="coiled-coil region" evidence="1">
    <location>
        <begin position="1156"/>
        <end position="1183"/>
    </location>
</feature>
<comment type="caution">
    <text evidence="4">The sequence shown here is derived from an EMBL/GenBank/DDBJ whole genome shotgun (WGS) entry which is preliminary data.</text>
</comment>
<gene>
    <name evidence="4" type="ORF">Tci_020451</name>
</gene>
<proteinExistence type="predicted"/>
<evidence type="ECO:0008006" key="5">
    <source>
        <dbReference type="Google" id="ProtNLM"/>
    </source>
</evidence>
<keyword evidence="3" id="KW-0812">Transmembrane</keyword>
<feature type="transmembrane region" description="Helical" evidence="3">
    <location>
        <begin position="1073"/>
        <end position="1096"/>
    </location>
</feature>
<keyword evidence="3" id="KW-0472">Membrane</keyword>
<reference evidence="4" key="1">
    <citation type="journal article" date="2019" name="Sci. Rep.">
        <title>Draft genome of Tanacetum cinerariifolium, the natural source of mosquito coil.</title>
        <authorList>
            <person name="Yamashiro T."/>
            <person name="Shiraishi A."/>
            <person name="Satake H."/>
            <person name="Nakayama K."/>
        </authorList>
    </citation>
    <scope>NUCLEOTIDE SEQUENCE</scope>
</reference>
<dbReference type="InterPro" id="IPR043502">
    <property type="entry name" value="DNA/RNA_pol_sf"/>
</dbReference>
<accession>A0A6L2KG69</accession>
<keyword evidence="1" id="KW-0175">Coiled coil</keyword>
<dbReference type="SUPFAM" id="SSF56672">
    <property type="entry name" value="DNA/RNA polymerases"/>
    <property type="match status" value="2"/>
</dbReference>
<dbReference type="AlphaFoldDB" id="A0A6L2KG69"/>
<evidence type="ECO:0000256" key="1">
    <source>
        <dbReference type="SAM" id="Coils"/>
    </source>
</evidence>
<feature type="region of interest" description="Disordered" evidence="2">
    <location>
        <begin position="156"/>
        <end position="268"/>
    </location>
</feature>
<evidence type="ECO:0000256" key="2">
    <source>
        <dbReference type="SAM" id="MobiDB-lite"/>
    </source>
</evidence>
<dbReference type="PANTHER" id="PTHR24559">
    <property type="entry name" value="TRANSPOSON TY3-I GAG-POL POLYPROTEIN"/>
    <property type="match status" value="1"/>
</dbReference>
<evidence type="ECO:0000313" key="4">
    <source>
        <dbReference type="EMBL" id="GEU48473.1"/>
    </source>
</evidence>
<protein>
    <recommendedName>
        <fullName evidence="5">Reverse transcriptase domain-containing protein</fullName>
    </recommendedName>
</protein>
<keyword evidence="3" id="KW-1133">Transmembrane helix</keyword>
<feature type="compositionally biased region" description="Basic and acidic residues" evidence="2">
    <location>
        <begin position="1"/>
        <end position="19"/>
    </location>
</feature>
<feature type="region of interest" description="Disordered" evidence="2">
    <location>
        <begin position="954"/>
        <end position="1011"/>
    </location>
</feature>
<dbReference type="PANTHER" id="PTHR24559:SF444">
    <property type="entry name" value="REVERSE TRANSCRIPTASE DOMAIN-CONTAINING PROTEIN"/>
    <property type="match status" value="1"/>
</dbReference>
<evidence type="ECO:0000256" key="3">
    <source>
        <dbReference type="SAM" id="Phobius"/>
    </source>
</evidence>